<gene>
    <name evidence="1" type="ORF">DC28_13925</name>
</gene>
<dbReference type="EMBL" id="JNUP01000071">
    <property type="protein sequence ID" value="KGE71016.1"/>
    <property type="molecule type" value="Genomic_DNA"/>
</dbReference>
<name>A0A098QTV5_9SPIO</name>
<sequence length="412" mass="46775">MRTFWALIVFIFINQVAIYASGSKEDSAASPEEMRFSSVVAEITPPIEIPALGFTRTTGKQNEGLDHLLSEVKELISASPGKDYFSENLVVLFPQTQFLLDISTPDVANDFIEVQDSTVFYLPRYIYSPNEQRRLHRIDLRTGETKILPFSNPIFLEQYRRDVHVWYDHGNLIENLINTDGQYPLRVSPQIENPSVQVSLFDSFPMQPAVVNEDLIIVNPVYGKDPLDIRIHRTNILDITEPYQNYSVINPIMKIDDPNRFPLTGISSDGSTVAWADFHSNVYIFNTQKHSVSILPLREEGKSVEDVPNNHEYENILLPPHSSISVSDTNTLFLLAPTTQGITENLAVSFLTEIDLHEKRFVRLFILVGEGIGKIALNRETNTLVTIGNLIPWSPQDSTDRTVLQTYRMPVR</sequence>
<keyword evidence="2" id="KW-1185">Reference proteome</keyword>
<proteinExistence type="predicted"/>
<evidence type="ECO:0000313" key="2">
    <source>
        <dbReference type="Proteomes" id="UP000029692"/>
    </source>
</evidence>
<reference evidence="1 2" key="1">
    <citation type="submission" date="2014-05" db="EMBL/GenBank/DDBJ databases">
        <title>De novo Genome Sequence of Spirocheata sp.</title>
        <authorList>
            <person name="Shivani Y."/>
            <person name="Subhash Y."/>
            <person name="Tushar L."/>
            <person name="Sasikala C."/>
            <person name="Ramana C.V."/>
        </authorList>
    </citation>
    <scope>NUCLEOTIDE SEQUENCE [LARGE SCALE GENOMIC DNA]</scope>
    <source>
        <strain evidence="1 2">JC230</strain>
    </source>
</reference>
<dbReference type="AlphaFoldDB" id="A0A098QTV5"/>
<protein>
    <submittedName>
        <fullName evidence="1">Uncharacterized protein</fullName>
    </submittedName>
</protein>
<organism evidence="1 2">
    <name type="scientific">Spirochaeta lutea</name>
    <dbReference type="NCBI Taxonomy" id="1480694"/>
    <lineage>
        <taxon>Bacteria</taxon>
        <taxon>Pseudomonadati</taxon>
        <taxon>Spirochaetota</taxon>
        <taxon>Spirochaetia</taxon>
        <taxon>Spirochaetales</taxon>
        <taxon>Spirochaetaceae</taxon>
        <taxon>Spirochaeta</taxon>
    </lineage>
</organism>
<evidence type="ECO:0000313" key="1">
    <source>
        <dbReference type="EMBL" id="KGE71016.1"/>
    </source>
</evidence>
<dbReference type="Proteomes" id="UP000029692">
    <property type="component" value="Unassembled WGS sequence"/>
</dbReference>
<accession>A0A098QTV5</accession>
<comment type="caution">
    <text evidence="1">The sequence shown here is derived from an EMBL/GenBank/DDBJ whole genome shotgun (WGS) entry which is preliminary data.</text>
</comment>